<feature type="transmembrane region" description="Helical" evidence="1">
    <location>
        <begin position="12"/>
        <end position="29"/>
    </location>
</feature>
<keyword evidence="1" id="KW-1133">Transmembrane helix</keyword>
<evidence type="ECO:0000313" key="3">
    <source>
        <dbReference type="Proteomes" id="UP000095751"/>
    </source>
</evidence>
<keyword evidence="3" id="KW-1185">Reference proteome</keyword>
<dbReference type="EMBL" id="KV784357">
    <property type="protein sequence ID" value="OEU18151.1"/>
    <property type="molecule type" value="Genomic_DNA"/>
</dbReference>
<dbReference type="AlphaFoldDB" id="A0A1E7FJ00"/>
<protein>
    <submittedName>
        <fullName evidence="2">Uncharacterized protein</fullName>
    </submittedName>
</protein>
<dbReference type="Proteomes" id="UP000095751">
    <property type="component" value="Unassembled WGS sequence"/>
</dbReference>
<name>A0A1E7FJ00_9STRA</name>
<evidence type="ECO:0000256" key="1">
    <source>
        <dbReference type="SAM" id="Phobius"/>
    </source>
</evidence>
<gene>
    <name evidence="2" type="ORF">FRACYDRAFT_268871</name>
</gene>
<sequence>MTTTAPTKDERAMTVVGLLIIFLVPVLLMKMMIDCIKTLITSASTMVMSWYDQFDFYNEIMSESRMIQVSLGTMWNGWMLSFINERTIGIAAFIIIGTMNFLQQRNNHAALSADIRQLSNAIAENNHAALRHREQQHMVVE</sequence>
<keyword evidence="1" id="KW-0812">Transmembrane</keyword>
<organism evidence="2 3">
    <name type="scientific">Fragilariopsis cylindrus CCMP1102</name>
    <dbReference type="NCBI Taxonomy" id="635003"/>
    <lineage>
        <taxon>Eukaryota</taxon>
        <taxon>Sar</taxon>
        <taxon>Stramenopiles</taxon>
        <taxon>Ochrophyta</taxon>
        <taxon>Bacillariophyta</taxon>
        <taxon>Bacillariophyceae</taxon>
        <taxon>Bacillariophycidae</taxon>
        <taxon>Bacillariales</taxon>
        <taxon>Bacillariaceae</taxon>
        <taxon>Fragilariopsis</taxon>
    </lineage>
</organism>
<accession>A0A1E7FJ00</accession>
<evidence type="ECO:0000313" key="2">
    <source>
        <dbReference type="EMBL" id="OEU18151.1"/>
    </source>
</evidence>
<dbReference type="InParanoid" id="A0A1E7FJ00"/>
<dbReference type="KEGG" id="fcy:FRACYDRAFT_268871"/>
<reference evidence="2 3" key="1">
    <citation type="submission" date="2016-09" db="EMBL/GenBank/DDBJ databases">
        <title>Extensive genetic diversity and differential bi-allelic expression allows diatom success in the polar Southern Ocean.</title>
        <authorList>
            <consortium name="DOE Joint Genome Institute"/>
            <person name="Mock T."/>
            <person name="Otillar R.P."/>
            <person name="Strauss J."/>
            <person name="Dupont C."/>
            <person name="Frickenhaus S."/>
            <person name="Maumus F."/>
            <person name="Mcmullan M."/>
            <person name="Sanges R."/>
            <person name="Schmutz J."/>
            <person name="Toseland A."/>
            <person name="Valas R."/>
            <person name="Veluchamy A."/>
            <person name="Ward B.J."/>
            <person name="Allen A."/>
            <person name="Barry K."/>
            <person name="Falciatore A."/>
            <person name="Ferrante M."/>
            <person name="Fortunato A.E."/>
            <person name="Gloeckner G."/>
            <person name="Gruber A."/>
            <person name="Hipkin R."/>
            <person name="Janech M."/>
            <person name="Kroth P."/>
            <person name="Leese F."/>
            <person name="Lindquist E."/>
            <person name="Lyon B.R."/>
            <person name="Martin J."/>
            <person name="Mayer C."/>
            <person name="Parker M."/>
            <person name="Quesneville H."/>
            <person name="Raymond J."/>
            <person name="Uhlig C."/>
            <person name="Valentin K.U."/>
            <person name="Worden A.Z."/>
            <person name="Armbrust E.V."/>
            <person name="Bowler C."/>
            <person name="Green B."/>
            <person name="Moulton V."/>
            <person name="Van Oosterhout C."/>
            <person name="Grigoriev I."/>
        </authorList>
    </citation>
    <scope>NUCLEOTIDE SEQUENCE [LARGE SCALE GENOMIC DNA]</scope>
    <source>
        <strain evidence="2 3">CCMP1102</strain>
    </source>
</reference>
<proteinExistence type="predicted"/>
<keyword evidence="1" id="KW-0472">Membrane</keyword>